<feature type="domain" description="HAMP" evidence="9">
    <location>
        <begin position="311"/>
        <end position="364"/>
    </location>
</feature>
<keyword evidence="2" id="KW-0997">Cell inner membrane</keyword>
<dbReference type="PROSITE" id="PS50111">
    <property type="entry name" value="CHEMOTAXIS_TRANSDUC_2"/>
    <property type="match status" value="1"/>
</dbReference>
<feature type="domain" description="Methyl-accepting transducer" evidence="7">
    <location>
        <begin position="405"/>
        <end position="641"/>
    </location>
</feature>
<dbReference type="CDD" id="cd06225">
    <property type="entry name" value="HAMP"/>
    <property type="match status" value="1"/>
</dbReference>
<dbReference type="InterPro" id="IPR004089">
    <property type="entry name" value="MCPsignal_dom"/>
</dbReference>
<name>A0A4Q9VNH0_9HYPH</name>
<evidence type="ECO:0000313" key="11">
    <source>
        <dbReference type="Proteomes" id="UP000292781"/>
    </source>
</evidence>
<reference evidence="10 11" key="1">
    <citation type="submission" date="2019-02" db="EMBL/GenBank/DDBJ databases">
        <title>Siculibacillus lacustris gen. nov., sp. nov., a new rosette-forming bacterium isolated from a freshwater crater lake (Lake St. Ana, Romania).</title>
        <authorList>
            <person name="Felfoldi T."/>
            <person name="Marton Z."/>
            <person name="Szabo A."/>
            <person name="Mentes A."/>
            <person name="Boka K."/>
            <person name="Marialigeti K."/>
            <person name="Mathe I."/>
            <person name="Koncz M."/>
            <person name="Schumann P."/>
            <person name="Toth E."/>
        </authorList>
    </citation>
    <scope>NUCLEOTIDE SEQUENCE [LARGE SCALE GENOMIC DNA]</scope>
    <source>
        <strain evidence="10 11">SA-279</strain>
    </source>
</reference>
<evidence type="ECO:0000256" key="6">
    <source>
        <dbReference type="SAM" id="Phobius"/>
    </source>
</evidence>
<evidence type="ECO:0000256" key="1">
    <source>
        <dbReference type="ARBA" id="ARBA00004429"/>
    </source>
</evidence>
<proteinExistence type="inferred from homology"/>
<evidence type="ECO:0000256" key="2">
    <source>
        <dbReference type="ARBA" id="ARBA00022519"/>
    </source>
</evidence>
<keyword evidence="2" id="KW-1003">Cell membrane</keyword>
<sequence length="661" mass="69514">MKISLGFAGVLTILAIVSGIGFLAFIEVDSSVATYQQHNAESVLAKDLDVGFRNYRALVREYLLADVKDADRAAGAVGEKFLAQLRRAQFEMADAKNHELVERIAKSFGIYAENFTEVRGLKKFKTKLVTEVVDPQGAKLSENFDKVLTFAKWTDSTPLRDLGWRGLANIFHARMRVAKLLLATDPGLTAEADTHLDIARTAISMLDSTADNDGIKAIAAELTESIELYADAFHKITQGNQRTEDLVAGSMTREADNIAAVAKEISETAELQASSLETALIGLVGQARTLVGALAAGGLAVGLLLAVFLGRGISRPVVAMSAAMARLAAGERDVVVPGARRRDEIGQMAGTVEVFKNNLIEAERLRAERETRDAAAEIERKAELRRLADAFETAMGGVVGNVAEASVRLERAAQSMSAAAEQASAQSVAVATASEEASANVETVAASAEELSASIGEIKRQVDESARVTGRATHDTEVTAARVRDLAGAAQKIGKVVELIDNIASQTNLLALNATIEAARAGEAGRGFAVVAAEVKQLADQTAKATSDIAQQIGGIQSSTEQSAAAIGGITDVIGDLDRIVAAIASAVDQQGTATREIARNVSQASEGTSQVSANIGGVTRAASESSEAATEVLASARDLSQQSETLKDELSRFLATVRAA</sequence>
<keyword evidence="3 5" id="KW-0807">Transducer</keyword>
<dbReference type="InterPro" id="IPR032255">
    <property type="entry name" value="HBM"/>
</dbReference>
<feature type="transmembrane region" description="Helical" evidence="6">
    <location>
        <begin position="290"/>
        <end position="310"/>
    </location>
</feature>
<keyword evidence="6" id="KW-0812">Transmembrane</keyword>
<dbReference type="SMART" id="SM00283">
    <property type="entry name" value="MA"/>
    <property type="match status" value="1"/>
</dbReference>
<dbReference type="InterPro" id="IPR000727">
    <property type="entry name" value="T_SNARE_dom"/>
</dbReference>
<dbReference type="SMART" id="SM01358">
    <property type="entry name" value="HBM"/>
    <property type="match status" value="1"/>
</dbReference>
<evidence type="ECO:0000256" key="4">
    <source>
        <dbReference type="ARBA" id="ARBA00029447"/>
    </source>
</evidence>
<dbReference type="Gene3D" id="6.10.340.10">
    <property type="match status" value="1"/>
</dbReference>
<dbReference type="EMBL" id="SJFN01000016">
    <property type="protein sequence ID" value="TBW37195.1"/>
    <property type="molecule type" value="Genomic_DNA"/>
</dbReference>
<evidence type="ECO:0000256" key="5">
    <source>
        <dbReference type="PROSITE-ProRule" id="PRU00284"/>
    </source>
</evidence>
<organism evidence="10 11">
    <name type="scientific">Siculibacillus lacustris</name>
    <dbReference type="NCBI Taxonomy" id="1549641"/>
    <lineage>
        <taxon>Bacteria</taxon>
        <taxon>Pseudomonadati</taxon>
        <taxon>Pseudomonadota</taxon>
        <taxon>Alphaproteobacteria</taxon>
        <taxon>Hyphomicrobiales</taxon>
        <taxon>Ancalomicrobiaceae</taxon>
        <taxon>Siculibacillus</taxon>
    </lineage>
</organism>
<dbReference type="SUPFAM" id="SSF58104">
    <property type="entry name" value="Methyl-accepting chemotaxis protein (MCP) signaling domain"/>
    <property type="match status" value="1"/>
</dbReference>
<dbReference type="GO" id="GO:0005886">
    <property type="term" value="C:plasma membrane"/>
    <property type="evidence" value="ECO:0007669"/>
    <property type="project" value="UniProtKB-SubCell"/>
</dbReference>
<dbReference type="OrthoDB" id="3378718at2"/>
<feature type="domain" description="T-SNARE coiled-coil homology" evidence="8">
    <location>
        <begin position="557"/>
        <end position="619"/>
    </location>
</feature>
<dbReference type="RefSeq" id="WP_131309831.1">
    <property type="nucleotide sequence ID" value="NZ_SJFN01000016.1"/>
</dbReference>
<dbReference type="Proteomes" id="UP000292781">
    <property type="component" value="Unassembled WGS sequence"/>
</dbReference>
<keyword evidence="6" id="KW-0472">Membrane</keyword>
<dbReference type="SMART" id="SM00304">
    <property type="entry name" value="HAMP"/>
    <property type="match status" value="1"/>
</dbReference>
<gene>
    <name evidence="10" type="ORF">EYW49_12080</name>
</gene>
<dbReference type="Pfam" id="PF00015">
    <property type="entry name" value="MCPsignal"/>
    <property type="match status" value="1"/>
</dbReference>
<evidence type="ECO:0000259" key="9">
    <source>
        <dbReference type="PROSITE" id="PS50885"/>
    </source>
</evidence>
<dbReference type="PANTHER" id="PTHR32089">
    <property type="entry name" value="METHYL-ACCEPTING CHEMOTAXIS PROTEIN MCPB"/>
    <property type="match status" value="1"/>
</dbReference>
<dbReference type="GO" id="GO:0007165">
    <property type="term" value="P:signal transduction"/>
    <property type="evidence" value="ECO:0007669"/>
    <property type="project" value="UniProtKB-KW"/>
</dbReference>
<protein>
    <submittedName>
        <fullName evidence="10">Methyl-accepting chemotaxis protein</fullName>
    </submittedName>
</protein>
<evidence type="ECO:0000313" key="10">
    <source>
        <dbReference type="EMBL" id="TBW37195.1"/>
    </source>
</evidence>
<evidence type="ECO:0000256" key="3">
    <source>
        <dbReference type="ARBA" id="ARBA00023224"/>
    </source>
</evidence>
<keyword evidence="6" id="KW-1133">Transmembrane helix</keyword>
<comment type="similarity">
    <text evidence="4">Belongs to the methyl-accepting chemotaxis (MCP) protein family.</text>
</comment>
<dbReference type="PROSITE" id="PS50885">
    <property type="entry name" value="HAMP"/>
    <property type="match status" value="1"/>
</dbReference>
<dbReference type="Pfam" id="PF00672">
    <property type="entry name" value="HAMP"/>
    <property type="match status" value="1"/>
</dbReference>
<dbReference type="Gene3D" id="1.10.287.950">
    <property type="entry name" value="Methyl-accepting chemotaxis protein"/>
    <property type="match status" value="1"/>
</dbReference>
<comment type="subcellular location">
    <subcellularLocation>
        <location evidence="1">Cell inner membrane</location>
        <topology evidence="1">Multi-pass membrane protein</topology>
    </subcellularLocation>
</comment>
<keyword evidence="11" id="KW-1185">Reference proteome</keyword>
<evidence type="ECO:0000259" key="7">
    <source>
        <dbReference type="PROSITE" id="PS50111"/>
    </source>
</evidence>
<dbReference type="PROSITE" id="PS50192">
    <property type="entry name" value="T_SNARE"/>
    <property type="match status" value="1"/>
</dbReference>
<evidence type="ECO:0000259" key="8">
    <source>
        <dbReference type="PROSITE" id="PS50192"/>
    </source>
</evidence>
<dbReference type="InterPro" id="IPR003660">
    <property type="entry name" value="HAMP_dom"/>
</dbReference>
<accession>A0A4Q9VNH0</accession>
<comment type="caution">
    <text evidence="10">The sequence shown here is derived from an EMBL/GenBank/DDBJ whole genome shotgun (WGS) entry which is preliminary data.</text>
</comment>
<dbReference type="PANTHER" id="PTHR32089:SF112">
    <property type="entry name" value="LYSOZYME-LIKE PROTEIN-RELATED"/>
    <property type="match status" value="1"/>
</dbReference>
<dbReference type="AlphaFoldDB" id="A0A4Q9VNH0"/>